<sequence length="74" mass="8446">VQVIQGFSLKNRWILYTSMMLAPAQFISGIGSNCPSNIGFLAYNWYSQVVWYRAVRSRQIHALALVPVHLNTTF</sequence>
<protein>
    <submittedName>
        <fullName evidence="1">Uncharacterized protein</fullName>
    </submittedName>
</protein>
<accession>A0A6A6J485</accession>
<reference evidence="1" key="1">
    <citation type="journal article" date="2020" name="Stud. Mycol.">
        <title>101 Dothideomycetes genomes: a test case for predicting lifestyles and emergence of pathogens.</title>
        <authorList>
            <person name="Haridas S."/>
            <person name="Albert R."/>
            <person name="Binder M."/>
            <person name="Bloem J."/>
            <person name="Labutti K."/>
            <person name="Salamov A."/>
            <person name="Andreopoulos B."/>
            <person name="Baker S."/>
            <person name="Barry K."/>
            <person name="Bills G."/>
            <person name="Bluhm B."/>
            <person name="Cannon C."/>
            <person name="Castanera R."/>
            <person name="Culley D."/>
            <person name="Daum C."/>
            <person name="Ezra D."/>
            <person name="Gonzalez J."/>
            <person name="Henrissat B."/>
            <person name="Kuo A."/>
            <person name="Liang C."/>
            <person name="Lipzen A."/>
            <person name="Lutzoni F."/>
            <person name="Magnuson J."/>
            <person name="Mondo S."/>
            <person name="Nolan M."/>
            <person name="Ohm R."/>
            <person name="Pangilinan J."/>
            <person name="Park H.-J."/>
            <person name="Ramirez L."/>
            <person name="Alfaro M."/>
            <person name="Sun H."/>
            <person name="Tritt A."/>
            <person name="Yoshinaga Y."/>
            <person name="Zwiers L.-H."/>
            <person name="Turgeon B."/>
            <person name="Goodwin S."/>
            <person name="Spatafora J."/>
            <person name="Crous P."/>
            <person name="Grigoriev I."/>
        </authorList>
    </citation>
    <scope>NUCLEOTIDE SEQUENCE</scope>
    <source>
        <strain evidence="1">CBS 379.55</strain>
    </source>
</reference>
<evidence type="ECO:0000313" key="1">
    <source>
        <dbReference type="EMBL" id="KAF2271380.1"/>
    </source>
</evidence>
<evidence type="ECO:0000313" key="2">
    <source>
        <dbReference type="Proteomes" id="UP000800097"/>
    </source>
</evidence>
<feature type="non-terminal residue" evidence="1">
    <location>
        <position position="1"/>
    </location>
</feature>
<gene>
    <name evidence="1" type="ORF">EI97DRAFT_364797</name>
</gene>
<feature type="non-terminal residue" evidence="1">
    <location>
        <position position="74"/>
    </location>
</feature>
<dbReference type="EMBL" id="ML986545">
    <property type="protein sequence ID" value="KAF2271380.1"/>
    <property type="molecule type" value="Genomic_DNA"/>
</dbReference>
<dbReference type="Proteomes" id="UP000800097">
    <property type="component" value="Unassembled WGS sequence"/>
</dbReference>
<proteinExistence type="predicted"/>
<organism evidence="1 2">
    <name type="scientific">Westerdykella ornata</name>
    <dbReference type="NCBI Taxonomy" id="318751"/>
    <lineage>
        <taxon>Eukaryota</taxon>
        <taxon>Fungi</taxon>
        <taxon>Dikarya</taxon>
        <taxon>Ascomycota</taxon>
        <taxon>Pezizomycotina</taxon>
        <taxon>Dothideomycetes</taxon>
        <taxon>Pleosporomycetidae</taxon>
        <taxon>Pleosporales</taxon>
        <taxon>Sporormiaceae</taxon>
        <taxon>Westerdykella</taxon>
    </lineage>
</organism>
<dbReference type="OrthoDB" id="4261061at2759"/>
<dbReference type="RefSeq" id="XP_033648919.1">
    <property type="nucleotide sequence ID" value="XM_033795012.1"/>
</dbReference>
<keyword evidence="2" id="KW-1185">Reference proteome</keyword>
<dbReference type="AlphaFoldDB" id="A0A6A6J485"/>
<dbReference type="GeneID" id="54548187"/>
<name>A0A6A6J485_WESOR</name>